<dbReference type="InterPro" id="IPR013083">
    <property type="entry name" value="Znf_RING/FYVE/PHD"/>
</dbReference>
<feature type="compositionally biased region" description="Low complexity" evidence="3">
    <location>
        <begin position="35"/>
        <end position="45"/>
    </location>
</feature>
<dbReference type="InterPro" id="IPR016818">
    <property type="entry name" value="NOSIP"/>
</dbReference>
<evidence type="ECO:0000256" key="1">
    <source>
        <dbReference type="ARBA" id="ARBA00004123"/>
    </source>
</evidence>
<dbReference type="SUPFAM" id="SSF57850">
    <property type="entry name" value="RING/U-box"/>
    <property type="match status" value="1"/>
</dbReference>
<dbReference type="PANTHER" id="PTHR13063:SF10">
    <property type="entry name" value="NITRIC OXIDE SYNTHASE-INTERACTING PROTEIN"/>
    <property type="match status" value="1"/>
</dbReference>
<feature type="compositionally biased region" description="Basic and acidic residues" evidence="3">
    <location>
        <begin position="52"/>
        <end position="68"/>
    </location>
</feature>
<sequence>RRIEEEVKLKKFVACESTPAHPTLQPDSVEPEAPTTSAGATASGSRIGQKRRVSDEIDEALKRKKQEESISNVAGSKRNENPSFWVPQLIPTAEGPKLEKPDQRVICPMSGRPLKIKELMPVKFTKIADGDEATKWIAKKVRYMCPVTHDALTNTTRCAYLKTSQTVVTMSCVEQIIRKDMVDPINGAKMTEDDIIELQRGGTGFAATNKVKAKLVRPQLELQ</sequence>
<dbReference type="AlphaFoldDB" id="A0A915C1T0"/>
<dbReference type="GO" id="GO:0005634">
    <property type="term" value="C:nucleus"/>
    <property type="evidence" value="ECO:0007669"/>
    <property type="project" value="UniProtKB-SubCell"/>
</dbReference>
<keyword evidence="4" id="KW-1185">Reference proteome</keyword>
<reference evidence="5 6" key="1">
    <citation type="submission" date="2022-11" db="UniProtKB">
        <authorList>
            <consortium name="WormBaseParasite"/>
        </authorList>
    </citation>
    <scope>IDENTIFICATION</scope>
</reference>
<evidence type="ECO:0000313" key="4">
    <source>
        <dbReference type="Proteomes" id="UP000887569"/>
    </source>
</evidence>
<feature type="region of interest" description="Disordered" evidence="3">
    <location>
        <begin position="16"/>
        <end position="84"/>
    </location>
</feature>
<dbReference type="GO" id="GO:0061630">
    <property type="term" value="F:ubiquitin protein ligase activity"/>
    <property type="evidence" value="ECO:0007669"/>
    <property type="project" value="InterPro"/>
</dbReference>
<dbReference type="Proteomes" id="UP000887569">
    <property type="component" value="Unplaced"/>
</dbReference>
<keyword evidence="2" id="KW-0539">Nucleus</keyword>
<evidence type="ECO:0000256" key="2">
    <source>
        <dbReference type="ARBA" id="ARBA00023242"/>
    </source>
</evidence>
<dbReference type="WBParaSite" id="PgR076_g006_t02">
    <property type="protein sequence ID" value="PgR076_g006_t02"/>
    <property type="gene ID" value="PgR076_g006"/>
</dbReference>
<dbReference type="Gene3D" id="3.30.40.10">
    <property type="entry name" value="Zinc/RING finger domain, C3HC4 (zinc finger)"/>
    <property type="match status" value="1"/>
</dbReference>
<protein>
    <submittedName>
        <fullName evidence="5 6">Nitric oxide synthase-interacting protein</fullName>
    </submittedName>
</protein>
<dbReference type="PANTHER" id="PTHR13063">
    <property type="entry name" value="ENOS INTERACTING PROTEIN"/>
    <property type="match status" value="1"/>
</dbReference>
<dbReference type="WBParaSite" id="PgR076_g006_t04">
    <property type="protein sequence ID" value="PgR076_g006_t04"/>
    <property type="gene ID" value="PgR076_g006"/>
</dbReference>
<evidence type="ECO:0000313" key="5">
    <source>
        <dbReference type="WBParaSite" id="PgR076_g006_t02"/>
    </source>
</evidence>
<evidence type="ECO:0000313" key="6">
    <source>
        <dbReference type="WBParaSite" id="PgR076_g006_t04"/>
    </source>
</evidence>
<accession>A0A915C1T0</accession>
<comment type="subcellular location">
    <subcellularLocation>
        <location evidence="1">Nucleus</location>
    </subcellularLocation>
</comment>
<organism evidence="4 5">
    <name type="scientific">Parascaris univalens</name>
    <name type="common">Nematode worm</name>
    <dbReference type="NCBI Taxonomy" id="6257"/>
    <lineage>
        <taxon>Eukaryota</taxon>
        <taxon>Metazoa</taxon>
        <taxon>Ecdysozoa</taxon>
        <taxon>Nematoda</taxon>
        <taxon>Chromadorea</taxon>
        <taxon>Rhabditida</taxon>
        <taxon>Spirurina</taxon>
        <taxon>Ascaridomorpha</taxon>
        <taxon>Ascaridoidea</taxon>
        <taxon>Ascarididae</taxon>
        <taxon>Parascaris</taxon>
    </lineage>
</organism>
<evidence type="ECO:0000256" key="3">
    <source>
        <dbReference type="SAM" id="MobiDB-lite"/>
    </source>
</evidence>
<dbReference type="CDD" id="cd16662">
    <property type="entry name" value="RING-Ubox2_NOSIP"/>
    <property type="match status" value="1"/>
</dbReference>
<proteinExistence type="predicted"/>
<dbReference type="FunFam" id="3.30.40.10:FF:000027">
    <property type="entry name" value="Pre-mRNA-processing factor 19, putative"/>
    <property type="match status" value="1"/>
</dbReference>
<name>A0A915C1T0_PARUN</name>